<evidence type="ECO:0000313" key="7">
    <source>
        <dbReference type="WBParaSite" id="nRc.2.0.1.t02422-RA"/>
    </source>
</evidence>
<organism evidence="6 7">
    <name type="scientific">Romanomermis culicivorax</name>
    <name type="common">Nematode worm</name>
    <dbReference type="NCBI Taxonomy" id="13658"/>
    <lineage>
        <taxon>Eukaryota</taxon>
        <taxon>Metazoa</taxon>
        <taxon>Ecdysozoa</taxon>
        <taxon>Nematoda</taxon>
        <taxon>Enoplea</taxon>
        <taxon>Dorylaimia</taxon>
        <taxon>Mermithida</taxon>
        <taxon>Mermithoidea</taxon>
        <taxon>Mermithidae</taxon>
        <taxon>Romanomermis</taxon>
    </lineage>
</organism>
<keyword evidence="3 5" id="KW-1133">Transmembrane helix</keyword>
<accession>A0A915HM62</accession>
<keyword evidence="4 5" id="KW-0472">Membrane</keyword>
<dbReference type="PANTHER" id="PTHR21191:SF15">
    <property type="entry name" value="AQUAPORIN"/>
    <property type="match status" value="1"/>
</dbReference>
<dbReference type="Gene3D" id="1.20.1080.10">
    <property type="entry name" value="Glycerol uptake facilitator protein"/>
    <property type="match status" value="1"/>
</dbReference>
<evidence type="ECO:0000256" key="5">
    <source>
        <dbReference type="SAM" id="Phobius"/>
    </source>
</evidence>
<proteinExistence type="predicted"/>
<dbReference type="InterPro" id="IPR000425">
    <property type="entry name" value="MIP"/>
</dbReference>
<dbReference type="WBParaSite" id="nRc.2.0.1.t02422-RA">
    <property type="protein sequence ID" value="nRc.2.0.1.t02422-RA"/>
    <property type="gene ID" value="nRc.2.0.1.g02422"/>
</dbReference>
<dbReference type="Proteomes" id="UP000887565">
    <property type="component" value="Unplaced"/>
</dbReference>
<name>A0A915HM62_ROMCU</name>
<dbReference type="GO" id="GO:0016020">
    <property type="term" value="C:membrane"/>
    <property type="evidence" value="ECO:0007669"/>
    <property type="project" value="UniProtKB-SubCell"/>
</dbReference>
<keyword evidence="6" id="KW-1185">Reference proteome</keyword>
<keyword evidence="2 5" id="KW-0812">Transmembrane</keyword>
<dbReference type="SUPFAM" id="SSF81338">
    <property type="entry name" value="Aquaporin-like"/>
    <property type="match status" value="1"/>
</dbReference>
<evidence type="ECO:0000313" key="6">
    <source>
        <dbReference type="Proteomes" id="UP000887565"/>
    </source>
</evidence>
<feature type="transmembrane region" description="Helical" evidence="5">
    <location>
        <begin position="151"/>
        <end position="174"/>
    </location>
</feature>
<dbReference type="InterPro" id="IPR051883">
    <property type="entry name" value="AQP11/12_channel"/>
</dbReference>
<dbReference type="InterPro" id="IPR023271">
    <property type="entry name" value="Aquaporin-like"/>
</dbReference>
<evidence type="ECO:0000256" key="3">
    <source>
        <dbReference type="ARBA" id="ARBA00022989"/>
    </source>
</evidence>
<sequence length="299" mass="33420">MPSPMTSNNRSARLLKVNNIATPHRHATQRKTTPRMGTSFSEGPPCHVPHINVHVLIRRVICKYISNKEIQDQLLELIATIQVCAPIFDVDTMWDNYGLQGVFVEIFILELSNCYTLNENYCANPLALMNKYRGSGDQTNSSSYRKASSHLCLFLTQLLGAYLSFIVCRIFWASRIIDAYGQLYDQGSICTSDLTVSVLMGCFYEALATFSCHFVELESGRVGSRLAPIVNSLMSALTCVLGIHLTGMYCNPISASACTFNCEDLDSKSHVFVYWMGPLIGWILAEKVCAKIEIKNEEN</sequence>
<dbReference type="Pfam" id="PF00230">
    <property type="entry name" value="MIP"/>
    <property type="match status" value="1"/>
</dbReference>
<dbReference type="AlphaFoldDB" id="A0A915HM62"/>
<dbReference type="OMA" id="MIKNLMA"/>
<protein>
    <submittedName>
        <fullName evidence="7">Aquaporin</fullName>
    </submittedName>
</protein>
<evidence type="ECO:0000256" key="1">
    <source>
        <dbReference type="ARBA" id="ARBA00004141"/>
    </source>
</evidence>
<reference evidence="7" key="1">
    <citation type="submission" date="2022-11" db="UniProtKB">
        <authorList>
            <consortium name="WormBaseParasite"/>
        </authorList>
    </citation>
    <scope>IDENTIFICATION</scope>
</reference>
<evidence type="ECO:0000256" key="2">
    <source>
        <dbReference type="ARBA" id="ARBA00022692"/>
    </source>
</evidence>
<comment type="subcellular location">
    <subcellularLocation>
        <location evidence="1">Membrane</location>
        <topology evidence="1">Multi-pass membrane protein</topology>
    </subcellularLocation>
</comment>
<evidence type="ECO:0000256" key="4">
    <source>
        <dbReference type="ARBA" id="ARBA00023136"/>
    </source>
</evidence>
<dbReference type="PANTHER" id="PTHR21191">
    <property type="entry name" value="AQUAPORIN"/>
    <property type="match status" value="1"/>
</dbReference>
<dbReference type="GO" id="GO:0015267">
    <property type="term" value="F:channel activity"/>
    <property type="evidence" value="ECO:0007669"/>
    <property type="project" value="InterPro"/>
</dbReference>
<dbReference type="GO" id="GO:0005737">
    <property type="term" value="C:cytoplasm"/>
    <property type="evidence" value="ECO:0007669"/>
    <property type="project" value="TreeGrafter"/>
</dbReference>